<feature type="transmembrane region" description="Helical" evidence="5">
    <location>
        <begin position="2499"/>
        <end position="2521"/>
    </location>
</feature>
<dbReference type="OrthoDB" id="7876417at2"/>
<evidence type="ECO:0000313" key="9">
    <source>
        <dbReference type="Proteomes" id="UP000564704"/>
    </source>
</evidence>
<sequence>MSGSSNFSPSDLALSYQVSADRFTGSAQVSLDFDLPEGRNGLQPTLGLTYASSRMQGAFGRGWVLMGLPVITIDTSDSLPRYDQSDGYTATLGGSLVPKHDAAGRAMVRSEAGFRVETFIAQENSSRIRFERWVEIATGAVHWRSRDTTNAVTIYGRDPDAGSCIADPAQPRRIYQWLPELTVNARGDAIWYQYQPEDLRGGAGDRLADRARRGALAQRYLKSVHWVNTTPAQDVDAFDPATSGWAFQLVFDYGDHDPDAPGPAPDRAWPVRPDPFSTCTAGFDLRTWRLCQRALLFHQFDALGPQPVLTRSIAFDYDRRTSGTLLTGVTKTGWREGASRAMPPLRFDYTQPSIADTFAAVSAPLQATAPGGVSNAKTLLADLYGEGLPGLLQDDPAGWFFQRNLGGGRFAPPVCVQSRPAHSLAAISLGDFDGDGNMDAVAYAGQGAGHYTFDRTTGEWSAFHPFDEMPALGSLAGVQRLDMTGDGRADLVVRDGEGLRYYEARGRAGYAPQAQRTRLPEEAAQGPTGAPPLSSDPANDYLFADMTGDGLQDQVLVRSGMMAYWPGLGGGRFGAPVVMENAPVLETAGGFALDRILLADLDGSGTADLILLGEGEVRIWTNEAGNGWSAPRILSGLPMIDTQSTVEVADIMADGRLSLVWTEVRPGRIATWQSLPLSGAVPPGLMREVRNGMGRCDRLEYGHSAQHYLRDKGSDRAWDTSLPSHLVTVDRVISEDLITGTLYETQLRYRNGAYDGRSRSFAGFGEVEIVTADFLQTEGEDLPVSEPLMTRAFYDHGQGDPAQARYWQGDPQEIKVPAFHFERPPGAPVPDMETLQDARKCLRGRVLREETYAIGADGPAPVPMSVNQSGFAVRMEQPPAAAAALRNRRRPQDRAVLACFDRESSAALYHGVADDPRESHAFILHRDDHGADTLAATLSYPRRAGQPVEDTGQSTLTCEITRKTLHHADDDDLLSLNLLREQEEFVLPGLAAPARGWFRFDEMATLVDTALADPLGFAAPPVPNRALRSHWSRQIHYDAAGQPADFDRPQDIAQPPRLHHAESAVFSDLFATTHYGATIGPRLTDLGHWQRDGHWWRATPTLTYLEAAGFFRATGHILPDGRRTTNGFDAAHLFAVSMTDPFGAVATSVIDYHALTPRRSESPTGAWSETVFDPLGIPLRAAHGGSVVDDTGTQQPWGFDPPQAGPVPDLATALADPAAALGAASQLMIYDLEAFERDGSPPVQLSILAGDLRHDGQGGAQAMGHLRAEVLYHDGYGEVLSGKQRVEGGPAIHRDAQGDVVLAADGTPDLQDATQRWTTNGWVQRNQKGEPIRAYEPYFSDRPDYEADEVLQQFGQPTEQYFDAFGRVVRRLLPGGAMERSDYGAWGERHFDANDTVDQSAWRLSRDILPADHPERRALDGSLPHAGTPVERIFDATGAQVRLREDGGAAGLREMRSLYDHYGDITRVIDARGVETSRHVYDMQGRKITEWLADAGRTRALFDDRDNAVELTLANGTIRHTRFDATDRVVAVDVDTGAGLRRVETVTYADDPTDADTLSRNLLGMAVVTRDDAGEHRLLDALPTGQPTRSSMQLLADAEAAPDWTGAVALEADVFTTRMHHDAFGRPLSEERPDGTRLRAAYTDGGHLAALSVATLDGQVAETQIIGDARYNVEGQRAFARLGNGVELTRSYDPDTRLVRRIEARRPAAGARVRLIQDLNYTYDPVGNITACQDLAHDPAGGGASAFFRTAPAVSAARFYTYDPFYRLTRCEGRAHNALTAGPTPQAGFALSDGSATERFTQSYDYDLSGNLERLRHTGTLSNFTQDFWIDAASNRSRPALGADGLPYPNPQADFAAAGELQRMDHIARLEWRHDHRLARAVVIDRSDQGLPDDDEVYLYDGDGNRLRRITRRMLAGGIVERTEVTYLPGAQRRRIFRDDQMILERFTTTLSDGLSDMAELYRWTLDSSARETNDVTAHRLRYTLGDHLCSASLRLDETGNIISYEEYLPFGQRAFAAGDNAREVALKRFGFIGRERDDATGLHHIGQRYYASWLCRWISPDPAGDEDGPNLYIYAQCNPITYLDPTGLQTTGSGERGKRIPVEVAETPDAVINAIVGLKTSNPERFKELKALYDAKNFAYFIDTQGTVHMGSKAEMAALAESKLAAGEDVQVVTTPGGSKDGTGTGDGTGDPKDDTDPEDTSDSTETGGDTSGGGGEGDDSTEAKDGKKDGADLSQGADDGTGDDTTGKDGEGKAKNGSDQGDDDGTGSNPLSKSDGDGGGGTSNEANAHGLGDKGTGHGAGEGDPKKTGSGKGGEHTRPGASGSGLGDAHKPGGSAEGKKGGKGNGTGTDPEANGALPDGEKGGTSKTPGGQKGGQEGGMAGGSIKGSLNGHPDGEATGEGKGTGGERSTGSGNAGPQTGGTNGKGGASGDANKNKTPGQNGDESGGGQKPATVMDKVVKYAGYWNLEFGGDKKGGESGGIPGGMGSLNLGSWGQGLYVALTVVDIALTVVTLGGLAAIKTGLKVAVKAGVKALTTLGRKAAKNLSVKGLKQLSVKGAKQMSVYADNLFKWVAGDYSLQYKFYNWAMSKGGWRAAMVDSAVGRWFLYGMTDGAEAFRATTPQKFLGFWPYMKTTIVNKATRLPNKLDAAVHEGFHAFTNLVAWPVKKYMWETPKGQPVFAIISMLDEMGAYAAGRLATGRLHALPMVPLNALHSTYVFYLGKNKNVAMARQAMGWTAAGMAGLGGAAYGAYRYLTGDDENPAAAAGAP</sequence>
<keyword evidence="3" id="KW-0843">Virulence</keyword>
<dbReference type="InterPro" id="IPR022385">
    <property type="entry name" value="Rhs_assc_core"/>
</dbReference>
<evidence type="ECO:0000256" key="3">
    <source>
        <dbReference type="ARBA" id="ARBA00023026"/>
    </source>
</evidence>
<dbReference type="RefSeq" id="WP_154149308.1">
    <property type="nucleotide sequence ID" value="NZ_SZWE01000001.1"/>
</dbReference>
<feature type="compositionally biased region" description="Gly residues" evidence="4">
    <location>
        <begin position="2373"/>
        <end position="2387"/>
    </location>
</feature>
<keyword evidence="5" id="KW-1133">Transmembrane helix</keyword>
<evidence type="ECO:0000256" key="4">
    <source>
        <dbReference type="SAM" id="MobiDB-lite"/>
    </source>
</evidence>
<dbReference type="Pfam" id="PF03534">
    <property type="entry name" value="SpvB"/>
    <property type="match status" value="1"/>
</dbReference>
<organism evidence="8 9">
    <name type="scientific">Roseovarius bejariae</name>
    <dbReference type="NCBI Taxonomy" id="2576383"/>
    <lineage>
        <taxon>Bacteria</taxon>
        <taxon>Pseudomonadati</taxon>
        <taxon>Pseudomonadota</taxon>
        <taxon>Alphaproteobacteria</taxon>
        <taxon>Rhodobacterales</taxon>
        <taxon>Roseobacteraceae</taxon>
        <taxon>Roseovarius</taxon>
    </lineage>
</organism>
<dbReference type="PANTHER" id="PTHR32305:SF15">
    <property type="entry name" value="PROTEIN RHSA-RELATED"/>
    <property type="match status" value="1"/>
</dbReference>
<proteinExistence type="predicted"/>
<feature type="transmembrane region" description="Helical" evidence="5">
    <location>
        <begin position="2734"/>
        <end position="2753"/>
    </location>
</feature>
<keyword evidence="5" id="KW-0472">Membrane</keyword>
<dbReference type="GO" id="GO:0005737">
    <property type="term" value="C:cytoplasm"/>
    <property type="evidence" value="ECO:0007669"/>
    <property type="project" value="InterPro"/>
</dbReference>
<protein>
    <recommendedName>
        <fullName evidence="10">RHS repeat-associated core domain-containing protein</fullName>
    </recommendedName>
</protein>
<feature type="compositionally biased region" description="Basic and acidic residues" evidence="4">
    <location>
        <begin position="2247"/>
        <end position="2258"/>
    </location>
</feature>
<dbReference type="Gene3D" id="2.180.10.10">
    <property type="entry name" value="RHS repeat-associated core"/>
    <property type="match status" value="1"/>
</dbReference>
<dbReference type="PANTHER" id="PTHR32305">
    <property type="match status" value="1"/>
</dbReference>
<dbReference type="InterPro" id="IPR050708">
    <property type="entry name" value="T6SS_VgrG/RHS"/>
</dbReference>
<feature type="domain" description="Insecticide toxin TcdB middle/C-terminal" evidence="6">
    <location>
        <begin position="839"/>
        <end position="962"/>
    </location>
</feature>
<dbReference type="Pfam" id="PF12255">
    <property type="entry name" value="TcdB_toxin_midC"/>
    <property type="match status" value="1"/>
</dbReference>
<feature type="compositionally biased region" description="Gly residues" evidence="4">
    <location>
        <begin position="2420"/>
        <end position="2431"/>
    </location>
</feature>
<dbReference type="Proteomes" id="UP000564704">
    <property type="component" value="Unassembled WGS sequence"/>
</dbReference>
<dbReference type="Pfam" id="PF12256">
    <property type="entry name" value="TcdB_toxin_midN"/>
    <property type="match status" value="1"/>
</dbReference>
<gene>
    <name evidence="8" type="ORF">FDP25_04415</name>
</gene>
<dbReference type="InterPro" id="IPR028994">
    <property type="entry name" value="Integrin_alpha_N"/>
</dbReference>
<dbReference type="NCBIfam" id="TIGR03696">
    <property type="entry name" value="Rhs_assc_core"/>
    <property type="match status" value="1"/>
</dbReference>
<dbReference type="InterPro" id="IPR022045">
    <property type="entry name" value="TcdB_toxin_mid/N"/>
</dbReference>
<feature type="compositionally biased region" description="Basic and acidic residues" evidence="4">
    <location>
        <begin position="2223"/>
        <end position="2233"/>
    </location>
</feature>
<feature type="compositionally biased region" description="Gly residues" evidence="4">
    <location>
        <begin position="2400"/>
        <end position="2410"/>
    </location>
</feature>
<dbReference type="InterPro" id="IPR003284">
    <property type="entry name" value="Sal_SpvB"/>
</dbReference>
<evidence type="ECO:0000256" key="2">
    <source>
        <dbReference type="ARBA" id="ARBA00022525"/>
    </source>
</evidence>
<dbReference type="SUPFAM" id="SSF69318">
    <property type="entry name" value="Integrin alpha N-terminal domain"/>
    <property type="match status" value="1"/>
</dbReference>
<evidence type="ECO:0000313" key="8">
    <source>
        <dbReference type="EMBL" id="MRU14671.1"/>
    </source>
</evidence>
<comment type="caution">
    <text evidence="8">The sequence shown here is derived from an EMBL/GenBank/DDBJ whole genome shotgun (WGS) entry which is preliminary data.</text>
</comment>
<keyword evidence="2" id="KW-0964">Secreted</keyword>
<evidence type="ECO:0000256" key="5">
    <source>
        <dbReference type="SAM" id="Phobius"/>
    </source>
</evidence>
<feature type="domain" description="Insecticide toxin TcdB middle/N-terminal" evidence="7">
    <location>
        <begin position="643"/>
        <end position="780"/>
    </location>
</feature>
<keyword evidence="9" id="KW-1185">Reference proteome</keyword>
<evidence type="ECO:0008006" key="10">
    <source>
        <dbReference type="Google" id="ProtNLM"/>
    </source>
</evidence>
<evidence type="ECO:0000259" key="6">
    <source>
        <dbReference type="Pfam" id="PF12255"/>
    </source>
</evidence>
<dbReference type="PRINTS" id="PR01341">
    <property type="entry name" value="SALSPVBPROT"/>
</dbReference>
<comment type="subcellular location">
    <subcellularLocation>
        <location evidence="1">Secreted</location>
    </subcellularLocation>
</comment>
<evidence type="ECO:0000256" key="1">
    <source>
        <dbReference type="ARBA" id="ARBA00004613"/>
    </source>
</evidence>
<feature type="compositionally biased region" description="Gly residues" evidence="4">
    <location>
        <begin position="2180"/>
        <end position="2190"/>
    </location>
</feature>
<feature type="region of interest" description="Disordered" evidence="4">
    <location>
        <begin position="511"/>
        <end position="535"/>
    </location>
</feature>
<feature type="region of interest" description="Disordered" evidence="4">
    <location>
        <begin position="2174"/>
        <end position="2454"/>
    </location>
</feature>
<evidence type="ECO:0000259" key="7">
    <source>
        <dbReference type="Pfam" id="PF12256"/>
    </source>
</evidence>
<keyword evidence="5" id="KW-0812">Transmembrane</keyword>
<dbReference type="InterPro" id="IPR022044">
    <property type="entry name" value="TcdB_toxin_mid/C"/>
</dbReference>
<dbReference type="GO" id="GO:0005576">
    <property type="term" value="C:extracellular region"/>
    <property type="evidence" value="ECO:0007669"/>
    <property type="project" value="UniProtKB-SubCell"/>
</dbReference>
<dbReference type="EMBL" id="SZWE01000001">
    <property type="protein sequence ID" value="MRU14671.1"/>
    <property type="molecule type" value="Genomic_DNA"/>
</dbReference>
<reference evidence="8 9" key="1">
    <citation type="submission" date="2019-05" db="EMBL/GenBank/DDBJ databases">
        <title>Roseovarius bejariae sp. nov., a moderately halophylic bacterium isolated from a saline soil in Rambla Salada (Murcia).</title>
        <authorList>
            <person name="Castro D.J."/>
            <person name="Gomez-Altuve A."/>
            <person name="Reina J.C."/>
            <person name="Rodriguez M."/>
            <person name="Sampedro I."/>
            <person name="Llamas I."/>
            <person name="Martinez-Checa F."/>
        </authorList>
    </citation>
    <scope>NUCLEOTIDE SEQUENCE [LARGE SCALE GENOMIC DNA]</scope>
    <source>
        <strain evidence="8 9">A21</strain>
    </source>
</reference>
<name>A0A844CH84_9RHOB</name>
<feature type="compositionally biased region" description="Basic and acidic residues" evidence="4">
    <location>
        <begin position="2293"/>
        <end position="2320"/>
    </location>
</feature>
<accession>A0A844CH84</accession>